<protein>
    <submittedName>
        <fullName evidence="2">Uncharacterized protein</fullName>
    </submittedName>
</protein>
<reference evidence="2 3" key="1">
    <citation type="submission" date="2017-04" db="EMBL/GenBank/DDBJ databases">
        <authorList>
            <person name="Afonso C.L."/>
            <person name="Miller P.J."/>
            <person name="Scott M.A."/>
            <person name="Spackman E."/>
            <person name="Goraichik I."/>
            <person name="Dimitrov K.M."/>
            <person name="Suarez D.L."/>
            <person name="Swayne D.E."/>
        </authorList>
    </citation>
    <scope>NUCLEOTIDE SEQUENCE [LARGE SCALE GENOMIC DNA]</scope>
    <source>
        <strain evidence="2 3">DSM 3385</strain>
    </source>
</reference>
<name>A0A1W2CEH2_9BACT</name>
<dbReference type="EMBL" id="FWXY01000012">
    <property type="protein sequence ID" value="SMC83603.1"/>
    <property type="molecule type" value="Genomic_DNA"/>
</dbReference>
<proteinExistence type="predicted"/>
<dbReference type="AlphaFoldDB" id="A0A1W2CEH2"/>
<keyword evidence="3" id="KW-1185">Reference proteome</keyword>
<organism evidence="2 3">
    <name type="scientific">Desulfocicer vacuolatum DSM 3385</name>
    <dbReference type="NCBI Taxonomy" id="1121400"/>
    <lineage>
        <taxon>Bacteria</taxon>
        <taxon>Pseudomonadati</taxon>
        <taxon>Thermodesulfobacteriota</taxon>
        <taxon>Desulfobacteria</taxon>
        <taxon>Desulfobacterales</taxon>
        <taxon>Desulfobacteraceae</taxon>
        <taxon>Desulfocicer</taxon>
    </lineage>
</organism>
<sequence length="34" mass="3910">MGDGQTDEWSHPARTQGKNLKIYPRSEKQSHKKA</sequence>
<feature type="region of interest" description="Disordered" evidence="1">
    <location>
        <begin position="1"/>
        <end position="34"/>
    </location>
</feature>
<evidence type="ECO:0000313" key="2">
    <source>
        <dbReference type="EMBL" id="SMC83603.1"/>
    </source>
</evidence>
<accession>A0A1W2CEH2</accession>
<feature type="compositionally biased region" description="Basic and acidic residues" evidence="1">
    <location>
        <begin position="24"/>
        <end position="34"/>
    </location>
</feature>
<evidence type="ECO:0000256" key="1">
    <source>
        <dbReference type="SAM" id="MobiDB-lite"/>
    </source>
</evidence>
<dbReference type="Proteomes" id="UP000192418">
    <property type="component" value="Unassembled WGS sequence"/>
</dbReference>
<gene>
    <name evidence="2" type="ORF">SAMN02746065_11211</name>
</gene>
<evidence type="ECO:0000313" key="3">
    <source>
        <dbReference type="Proteomes" id="UP000192418"/>
    </source>
</evidence>